<evidence type="ECO:0000256" key="1">
    <source>
        <dbReference type="SAM" id="Phobius"/>
    </source>
</evidence>
<feature type="transmembrane region" description="Helical" evidence="1">
    <location>
        <begin position="195"/>
        <end position="212"/>
    </location>
</feature>
<dbReference type="RefSeq" id="WP_270078064.1">
    <property type="nucleotide sequence ID" value="NZ_CP115174.1"/>
</dbReference>
<keyword evidence="1" id="KW-0812">Transmembrane</keyword>
<keyword evidence="1" id="KW-0472">Membrane</keyword>
<organism evidence="2 3">
    <name type="scientific">Sphingomonas abietis</name>
    <dbReference type="NCBI Taxonomy" id="3012344"/>
    <lineage>
        <taxon>Bacteria</taxon>
        <taxon>Pseudomonadati</taxon>
        <taxon>Pseudomonadota</taxon>
        <taxon>Alphaproteobacteria</taxon>
        <taxon>Sphingomonadales</taxon>
        <taxon>Sphingomonadaceae</taxon>
        <taxon>Sphingomonas</taxon>
    </lineage>
</organism>
<feature type="transmembrane region" description="Helical" evidence="1">
    <location>
        <begin position="423"/>
        <end position="442"/>
    </location>
</feature>
<evidence type="ECO:0000313" key="3">
    <source>
        <dbReference type="Proteomes" id="UP001210865"/>
    </source>
</evidence>
<name>A0ABY7NQF9_9SPHN</name>
<feature type="transmembrane region" description="Helical" evidence="1">
    <location>
        <begin position="149"/>
        <end position="166"/>
    </location>
</feature>
<reference evidence="2 3" key="1">
    <citation type="submission" date="2022-12" db="EMBL/GenBank/DDBJ databases">
        <title>Sphingomonas abieness sp. nov., an endophytic bacterium isolated from Abies koreana.</title>
        <authorList>
            <person name="Jiang L."/>
            <person name="Lee J."/>
        </authorList>
    </citation>
    <scope>NUCLEOTIDE SEQUENCE [LARGE SCALE GENOMIC DNA]</scope>
    <source>
        <strain evidence="3">PAMB 00755</strain>
    </source>
</reference>
<dbReference type="Proteomes" id="UP001210865">
    <property type="component" value="Chromosome"/>
</dbReference>
<feature type="transmembrane region" description="Helical" evidence="1">
    <location>
        <begin position="172"/>
        <end position="188"/>
    </location>
</feature>
<feature type="transmembrane region" description="Helical" evidence="1">
    <location>
        <begin position="102"/>
        <end position="120"/>
    </location>
</feature>
<dbReference type="PROSITE" id="PS51257">
    <property type="entry name" value="PROKAR_LIPOPROTEIN"/>
    <property type="match status" value="1"/>
</dbReference>
<keyword evidence="1" id="KW-1133">Transmembrane helix</keyword>
<feature type="transmembrane region" description="Helical" evidence="1">
    <location>
        <begin position="126"/>
        <end position="142"/>
    </location>
</feature>
<feature type="transmembrane region" description="Helical" evidence="1">
    <location>
        <begin position="76"/>
        <end position="95"/>
    </location>
</feature>
<evidence type="ECO:0008006" key="4">
    <source>
        <dbReference type="Google" id="ProtNLM"/>
    </source>
</evidence>
<sequence>MARSKTSGAIAPPILVALLLAVACFGLFWPGVACFDATGQFAQAVTNHFDDWHPPIMAQLWSWFLRMGAWGTGPMLLVQLGLYWLGLGLLAVALHRAGAPKAGWAALLIGLLPPMIDWLVVIDKDAQLIGATVAATGLLARFRLTRRPTPWWAVVLIVVLLGYAVLLRANSVFAIAPLALAWAGWFGLKRWWARAVLLLAATGLVLGASGPINHGLLGADRSGVQYTLPLFDLAGIATRAPLDPMPGLSRQDWARAQRLHCYTPFFWDPFADYARCGPMADAMLADDNGPPPVYRHWVSAVVAHPLAYLEHRLAHLNATLRIRVPVDEHSNAAPAKTPPNLYNVGGGETMATDTMRAVTMAVDETPAGSPAVWLILAALLGWTLLGTPDQPARAFGLPLILSALLMTASFAVVSIASDLRYHLWLFTATALAAVLLGSCRGVPKGRLMVTLAVMAGVCLLSVVLRAGAPPLGY</sequence>
<dbReference type="EMBL" id="CP115174">
    <property type="protein sequence ID" value="WBO23432.1"/>
    <property type="molecule type" value="Genomic_DNA"/>
</dbReference>
<protein>
    <recommendedName>
        <fullName evidence="4">Glycosyltransferase RgtA/B/C/D-like domain-containing protein</fullName>
    </recommendedName>
</protein>
<feature type="transmembrane region" description="Helical" evidence="1">
    <location>
        <begin position="449"/>
        <end position="468"/>
    </location>
</feature>
<feature type="transmembrane region" description="Helical" evidence="1">
    <location>
        <begin position="397"/>
        <end position="417"/>
    </location>
</feature>
<gene>
    <name evidence="2" type="ORF">PBT88_04695</name>
</gene>
<feature type="transmembrane region" description="Helical" evidence="1">
    <location>
        <begin position="367"/>
        <end position="385"/>
    </location>
</feature>
<accession>A0ABY7NQF9</accession>
<keyword evidence="3" id="KW-1185">Reference proteome</keyword>
<proteinExistence type="predicted"/>
<evidence type="ECO:0000313" key="2">
    <source>
        <dbReference type="EMBL" id="WBO23432.1"/>
    </source>
</evidence>